<dbReference type="EMBL" id="GL832955">
    <property type="protein sequence ID" value="EGD72163.1"/>
    <property type="molecule type" value="Genomic_DNA"/>
</dbReference>
<dbReference type="AlphaFoldDB" id="F2TVR7"/>
<dbReference type="GeneID" id="16067423"/>
<protein>
    <submittedName>
        <fullName evidence="2">Uncharacterized protein</fullName>
    </submittedName>
</protein>
<dbReference type="Proteomes" id="UP000007799">
    <property type="component" value="Unassembled WGS sequence"/>
</dbReference>
<name>F2TVR7_SALR5</name>
<feature type="region of interest" description="Disordered" evidence="1">
    <location>
        <begin position="88"/>
        <end position="140"/>
    </location>
</feature>
<evidence type="ECO:0000256" key="1">
    <source>
        <dbReference type="SAM" id="MobiDB-lite"/>
    </source>
</evidence>
<accession>F2TVR7</accession>
<feature type="compositionally biased region" description="Low complexity" evidence="1">
    <location>
        <begin position="256"/>
        <end position="286"/>
    </location>
</feature>
<feature type="region of interest" description="Disordered" evidence="1">
    <location>
        <begin position="152"/>
        <end position="286"/>
    </location>
</feature>
<feature type="compositionally biased region" description="Basic residues" evidence="1">
    <location>
        <begin position="95"/>
        <end position="118"/>
    </location>
</feature>
<feature type="compositionally biased region" description="Basic residues" evidence="1">
    <location>
        <begin position="163"/>
        <end position="172"/>
    </location>
</feature>
<evidence type="ECO:0000313" key="3">
    <source>
        <dbReference type="Proteomes" id="UP000007799"/>
    </source>
</evidence>
<sequence>MSNRALPLHLLPKCSRLQLVLSSSPPIAQFLLAGPTSFTTATTTSSSSSNSSSSSGSSGHRHSTIIFGSARDNHELFDEYLQASACTRSPLPGQRQRRRKDRVVSRIKRAAKSVRIKSRSPGADRQRNHSASPAGPSSLQSTISFTQLASTLPDSVAPTPTHTHTRHSHNNHQHQQQQQQQPQQQQQHHGASSSSSSSPPGRPSTRPHSLPPQEGEWTPTPPPRRRSRKTAARSMLAQHAPHTPSQPPPRPPAPQSPATRATTASAESSAPPSSPATTTARTSTGC</sequence>
<organism evidence="3">
    <name type="scientific">Salpingoeca rosetta (strain ATCC 50818 / BSB-021)</name>
    <dbReference type="NCBI Taxonomy" id="946362"/>
    <lineage>
        <taxon>Eukaryota</taxon>
        <taxon>Choanoflagellata</taxon>
        <taxon>Craspedida</taxon>
        <taxon>Salpingoecidae</taxon>
        <taxon>Salpingoeca</taxon>
    </lineage>
</organism>
<feature type="compositionally biased region" description="Pro residues" evidence="1">
    <location>
        <begin position="244"/>
        <end position="255"/>
    </location>
</feature>
<dbReference type="RefSeq" id="XP_004998735.1">
    <property type="nucleotide sequence ID" value="XM_004998678.1"/>
</dbReference>
<gene>
    <name evidence="2" type="ORF">PTSG_00184</name>
</gene>
<keyword evidence="3" id="KW-1185">Reference proteome</keyword>
<evidence type="ECO:0000313" key="2">
    <source>
        <dbReference type="EMBL" id="EGD72163.1"/>
    </source>
</evidence>
<feature type="compositionally biased region" description="Low complexity" evidence="1">
    <location>
        <begin position="232"/>
        <end position="243"/>
    </location>
</feature>
<dbReference type="KEGG" id="sre:PTSG_00184"/>
<feature type="compositionally biased region" description="Low complexity" evidence="1">
    <location>
        <begin position="173"/>
        <end position="208"/>
    </location>
</feature>
<dbReference type="InParanoid" id="F2TVR7"/>
<feature type="compositionally biased region" description="Low complexity" evidence="1">
    <location>
        <begin position="39"/>
        <end position="58"/>
    </location>
</feature>
<feature type="region of interest" description="Disordered" evidence="1">
    <location>
        <begin position="39"/>
        <end position="63"/>
    </location>
</feature>
<reference evidence="2" key="1">
    <citation type="submission" date="2009-08" db="EMBL/GenBank/DDBJ databases">
        <title>Annotation of Salpingoeca rosetta.</title>
        <authorList>
            <consortium name="The Broad Institute Genome Sequencing Platform"/>
            <person name="Russ C."/>
            <person name="Cuomo C."/>
            <person name="Burger G."/>
            <person name="Gray M.W."/>
            <person name="Holland P.W.H."/>
            <person name="King N."/>
            <person name="Lang F.B.F."/>
            <person name="Roger A.J."/>
            <person name="Ruiz-Trillo I."/>
            <person name="Young S.K."/>
            <person name="Zeng Q."/>
            <person name="Gargeya S."/>
            <person name="Alvarado L."/>
            <person name="Berlin A."/>
            <person name="Chapman S.B."/>
            <person name="Chen Z."/>
            <person name="Freedman E."/>
            <person name="Gellesch M."/>
            <person name="Goldberg J."/>
            <person name="Griggs A."/>
            <person name="Gujja S."/>
            <person name="Heilman E."/>
            <person name="Heiman D."/>
            <person name="Howarth C."/>
            <person name="Mehta T."/>
            <person name="Neiman D."/>
            <person name="Pearson M."/>
            <person name="Roberts A."/>
            <person name="Saif S."/>
            <person name="Shea T."/>
            <person name="Shenoy N."/>
            <person name="Sisk P."/>
            <person name="Stolte C."/>
            <person name="Sykes S."/>
            <person name="White J."/>
            <person name="Yandava C."/>
            <person name="Haas B."/>
            <person name="Nusbaum C."/>
            <person name="Birren B."/>
        </authorList>
    </citation>
    <scope>NUCLEOTIDE SEQUENCE [LARGE SCALE GENOMIC DNA]</scope>
    <source>
        <strain evidence="2">ATCC 50818</strain>
    </source>
</reference>
<feature type="compositionally biased region" description="Polar residues" evidence="1">
    <location>
        <begin position="129"/>
        <end position="140"/>
    </location>
</feature>
<proteinExistence type="predicted"/>